<comment type="caution">
    <text evidence="1">The sequence shown here is derived from an EMBL/GenBank/DDBJ whole genome shotgun (WGS) entry which is preliminary data.</text>
</comment>
<dbReference type="RefSeq" id="WP_184526405.1">
    <property type="nucleotide sequence ID" value="NZ_JACHGK010000008.1"/>
</dbReference>
<accession>A0A7X0HS99</accession>
<name>A0A7X0HS99_9BACI</name>
<sequence>MRLNNKGMAVHAGENQLYGMDFHDFIQKDQNACLTELASEFGISTNEVRKMKKQMERN</sequence>
<dbReference type="AlphaFoldDB" id="A0A7X0HS99"/>
<evidence type="ECO:0000313" key="2">
    <source>
        <dbReference type="Proteomes" id="UP000531594"/>
    </source>
</evidence>
<reference evidence="1 2" key="1">
    <citation type="submission" date="2020-08" db="EMBL/GenBank/DDBJ databases">
        <title>Genomic Encyclopedia of Type Strains, Phase IV (KMG-IV): sequencing the most valuable type-strain genomes for metagenomic binning, comparative biology and taxonomic classification.</title>
        <authorList>
            <person name="Goeker M."/>
        </authorList>
    </citation>
    <scope>NUCLEOTIDE SEQUENCE [LARGE SCALE GENOMIC DNA]</scope>
    <source>
        <strain evidence="1 2">DSM 5391</strain>
    </source>
</reference>
<protein>
    <recommendedName>
        <fullName evidence="3">RNA polymerase subunit sigma-70</fullName>
    </recommendedName>
</protein>
<gene>
    <name evidence="1" type="ORF">HNR53_002563</name>
</gene>
<keyword evidence="2" id="KW-1185">Reference proteome</keyword>
<evidence type="ECO:0008006" key="3">
    <source>
        <dbReference type="Google" id="ProtNLM"/>
    </source>
</evidence>
<proteinExistence type="predicted"/>
<dbReference type="EMBL" id="JACHGK010000008">
    <property type="protein sequence ID" value="MBB6445914.1"/>
    <property type="molecule type" value="Genomic_DNA"/>
</dbReference>
<organism evidence="1 2">
    <name type="scientific">Bacillus benzoevorans</name>
    <dbReference type="NCBI Taxonomy" id="1456"/>
    <lineage>
        <taxon>Bacteria</taxon>
        <taxon>Bacillati</taxon>
        <taxon>Bacillota</taxon>
        <taxon>Bacilli</taxon>
        <taxon>Bacillales</taxon>
        <taxon>Bacillaceae</taxon>
        <taxon>Bacillus</taxon>
    </lineage>
</organism>
<dbReference type="Proteomes" id="UP000531594">
    <property type="component" value="Unassembled WGS sequence"/>
</dbReference>
<evidence type="ECO:0000313" key="1">
    <source>
        <dbReference type="EMBL" id="MBB6445914.1"/>
    </source>
</evidence>